<keyword evidence="1" id="KW-1133">Transmembrane helix</keyword>
<dbReference type="Proteomes" id="UP001209755">
    <property type="component" value="Unassembled WGS sequence"/>
</dbReference>
<accession>A0ABT3HDB4</accession>
<dbReference type="RefSeq" id="WP_264601988.1">
    <property type="nucleotide sequence ID" value="NZ_JAOQNS010000007.1"/>
</dbReference>
<evidence type="ECO:0000313" key="2">
    <source>
        <dbReference type="EMBL" id="MCW2308368.1"/>
    </source>
</evidence>
<keyword evidence="1" id="KW-0812">Transmembrane</keyword>
<name>A0ABT3HDB4_9HYPH</name>
<feature type="transmembrane region" description="Helical" evidence="1">
    <location>
        <begin position="22"/>
        <end position="44"/>
    </location>
</feature>
<reference evidence="3" key="1">
    <citation type="submission" date="2023-07" db="EMBL/GenBank/DDBJ databases">
        <title>Genome sequencing of Purple Non-Sulfur Bacteria from various extreme environments.</title>
        <authorList>
            <person name="Mayer M."/>
        </authorList>
    </citation>
    <scope>NUCLEOTIDE SEQUENCE [LARGE SCALE GENOMIC DNA]</scope>
    <source>
        <strain evidence="3">DSM 17935</strain>
    </source>
</reference>
<keyword evidence="3" id="KW-1185">Reference proteome</keyword>
<evidence type="ECO:0000313" key="3">
    <source>
        <dbReference type="Proteomes" id="UP001209755"/>
    </source>
</evidence>
<dbReference type="InterPro" id="IPR048140">
    <property type="entry name" value="FGAM_small_mem"/>
</dbReference>
<comment type="caution">
    <text evidence="2">The sequence shown here is derived from an EMBL/GenBank/DDBJ whole genome shotgun (WGS) entry which is preliminary data.</text>
</comment>
<gene>
    <name evidence="2" type="ORF">M2319_002710</name>
</gene>
<evidence type="ECO:0000256" key="1">
    <source>
        <dbReference type="SAM" id="Phobius"/>
    </source>
</evidence>
<sequence length="45" mass="4576">MAEDTPETCTASDDAGAAIRFLAIKAAIFIGIPIVASVIAVVVML</sequence>
<protein>
    <submittedName>
        <fullName evidence="2">Uncharacterized protein</fullName>
    </submittedName>
</protein>
<proteinExistence type="predicted"/>
<organism evidence="2 3">
    <name type="scientific">Rhodobium gokarnense</name>
    <dbReference type="NCBI Taxonomy" id="364296"/>
    <lineage>
        <taxon>Bacteria</taxon>
        <taxon>Pseudomonadati</taxon>
        <taxon>Pseudomonadota</taxon>
        <taxon>Alphaproteobacteria</taxon>
        <taxon>Hyphomicrobiales</taxon>
        <taxon>Rhodobiaceae</taxon>
        <taxon>Rhodobium</taxon>
    </lineage>
</organism>
<keyword evidence="1" id="KW-0472">Membrane</keyword>
<dbReference type="NCBIfam" id="NF041637">
    <property type="entry name" value="FGAM_small_mem"/>
    <property type="match status" value="1"/>
</dbReference>
<dbReference type="EMBL" id="JAOQNS010000007">
    <property type="protein sequence ID" value="MCW2308368.1"/>
    <property type="molecule type" value="Genomic_DNA"/>
</dbReference>